<evidence type="ECO:0000313" key="2">
    <source>
        <dbReference type="EMBL" id="GAA3528725.1"/>
    </source>
</evidence>
<reference evidence="3" key="1">
    <citation type="journal article" date="2019" name="Int. J. Syst. Evol. Microbiol.">
        <title>The Global Catalogue of Microorganisms (GCM) 10K type strain sequencing project: providing services to taxonomists for standard genome sequencing and annotation.</title>
        <authorList>
            <consortium name="The Broad Institute Genomics Platform"/>
            <consortium name="The Broad Institute Genome Sequencing Center for Infectious Disease"/>
            <person name="Wu L."/>
            <person name="Ma J."/>
        </authorList>
    </citation>
    <scope>NUCLEOTIDE SEQUENCE [LARGE SCALE GENOMIC DNA]</scope>
    <source>
        <strain evidence="3">JCM 17110</strain>
    </source>
</reference>
<feature type="region of interest" description="Disordered" evidence="1">
    <location>
        <begin position="1"/>
        <end position="37"/>
    </location>
</feature>
<dbReference type="Proteomes" id="UP001500795">
    <property type="component" value="Unassembled WGS sequence"/>
</dbReference>
<evidence type="ECO:0000313" key="3">
    <source>
        <dbReference type="Proteomes" id="UP001500795"/>
    </source>
</evidence>
<feature type="compositionally biased region" description="Low complexity" evidence="1">
    <location>
        <begin position="24"/>
        <end position="35"/>
    </location>
</feature>
<comment type="caution">
    <text evidence="2">The sequence shown here is derived from an EMBL/GenBank/DDBJ whole genome shotgun (WGS) entry which is preliminary data.</text>
</comment>
<accession>A0ABP6V4G7</accession>
<evidence type="ECO:0000256" key="1">
    <source>
        <dbReference type="SAM" id="MobiDB-lite"/>
    </source>
</evidence>
<name>A0ABP6V4G7_9GAMM</name>
<organism evidence="2 3">
    <name type="scientific">Zobellella aerophila</name>
    <dbReference type="NCBI Taxonomy" id="870480"/>
    <lineage>
        <taxon>Bacteria</taxon>
        <taxon>Pseudomonadati</taxon>
        <taxon>Pseudomonadota</taxon>
        <taxon>Gammaproteobacteria</taxon>
        <taxon>Aeromonadales</taxon>
        <taxon>Aeromonadaceae</taxon>
        <taxon>Zobellella</taxon>
    </lineage>
</organism>
<protein>
    <submittedName>
        <fullName evidence="2">Uncharacterized protein</fullName>
    </submittedName>
</protein>
<dbReference type="EMBL" id="BAABCX010000001">
    <property type="protein sequence ID" value="GAA3528725.1"/>
    <property type="molecule type" value="Genomic_DNA"/>
</dbReference>
<feature type="compositionally biased region" description="Polar residues" evidence="1">
    <location>
        <begin position="1"/>
        <end position="11"/>
    </location>
</feature>
<gene>
    <name evidence="2" type="ORF">GCM10022394_04880</name>
</gene>
<proteinExistence type="predicted"/>
<sequence>MIQGMGQQQADQAPDSYHDHPKHQAQSGGQGTQAAHDGFLLSKYLPADSPAPGLYHSGKAVNNIVAKNGYHTAFSYQAES</sequence>
<keyword evidence="3" id="KW-1185">Reference proteome</keyword>